<dbReference type="PANTHER" id="PTHR43377:SF2">
    <property type="entry name" value="BINDING ROSSMANN FOLD OXIDOREDUCTASE, PUTATIVE (AFU_ORTHOLOGUE AFUA_4G00560)-RELATED"/>
    <property type="match status" value="1"/>
</dbReference>
<dbReference type="Pfam" id="PF02894">
    <property type="entry name" value="GFO_IDH_MocA_C"/>
    <property type="match status" value="1"/>
</dbReference>
<dbReference type="InterPro" id="IPR004104">
    <property type="entry name" value="Gfo/Idh/MocA-like_OxRdtase_C"/>
</dbReference>
<dbReference type="Gene3D" id="3.30.360.10">
    <property type="entry name" value="Dihydrodipicolinate Reductase, domain 2"/>
    <property type="match status" value="1"/>
</dbReference>
<dbReference type="SUPFAM" id="SSF55347">
    <property type="entry name" value="Glyceraldehyde-3-phosphate dehydrogenase-like, C-terminal domain"/>
    <property type="match status" value="1"/>
</dbReference>
<sequence>MHSNTPNEPVTLALIGAGNRGADVYGRYVLEHPEAARIVAVAEPDPARRARLAAQHGLPPARCFADWRELLAEGRLADGLILATPDRAHVRPALQALALGYAILLEKPIAPTPAALEALARAARRHAGRVTVAHVLRYTAFFRTIKRLLDEGRLGHLATIQHTENIGYWHFAHAYVRGNWRSETTASFMLLAKACHDLDLLRWFAQSPCRRVSAFGGRVHFRREHAPPGAPPRCTDGCPVERTCPYSAIRIYLERFGGQAEWPNTVLTPRPTPQSVRRALERGPYGRCVYRLDNDVAEHQVVALEFANGVCATLTVSAFTEANTRTVHLMGTHGEVRGHLGRGEIEVMDFTRGTREVLTVPAVGRHAGGDEGLMADFLERLRRLKAGETGWAAPTALEESLESHRMAFAAEAARREGRVVEV</sequence>
<dbReference type="RefSeq" id="WP_013704039.1">
    <property type="nucleotide sequence ID" value="NC_015387.1"/>
</dbReference>
<gene>
    <name evidence="3" type="ordered locus">Marky_1252</name>
</gene>
<dbReference type="EMBL" id="CP002630">
    <property type="protein sequence ID" value="AEB11992.1"/>
    <property type="molecule type" value="Genomic_DNA"/>
</dbReference>
<dbReference type="AlphaFoldDB" id="F2NK21"/>
<reference evidence="3 4" key="1">
    <citation type="journal article" date="2012" name="Stand. Genomic Sci.">
        <title>Complete genome sequence of the aerobic, heterotroph Marinithermus hydrothermalis type strain (T1(T)) from a deep-sea hydrothermal vent chimney.</title>
        <authorList>
            <person name="Copeland A."/>
            <person name="Gu W."/>
            <person name="Yasawong M."/>
            <person name="Lapidus A."/>
            <person name="Lucas S."/>
            <person name="Deshpande S."/>
            <person name="Pagani I."/>
            <person name="Tapia R."/>
            <person name="Cheng J.F."/>
            <person name="Goodwin L.A."/>
            <person name="Pitluck S."/>
            <person name="Liolios K."/>
            <person name="Ivanova N."/>
            <person name="Mavromatis K."/>
            <person name="Mikhailova N."/>
            <person name="Pati A."/>
            <person name="Chen A."/>
            <person name="Palaniappan K."/>
            <person name="Land M."/>
            <person name="Pan C."/>
            <person name="Brambilla E.M."/>
            <person name="Rohde M."/>
            <person name="Tindall B.J."/>
            <person name="Sikorski J."/>
            <person name="Goker M."/>
            <person name="Detter J.C."/>
            <person name="Bristow J."/>
            <person name="Eisen J.A."/>
            <person name="Markowitz V."/>
            <person name="Hugenholtz P."/>
            <person name="Kyrpides N.C."/>
            <person name="Klenk H.P."/>
            <person name="Woyke T."/>
        </authorList>
    </citation>
    <scope>NUCLEOTIDE SEQUENCE [LARGE SCALE GENOMIC DNA]</scope>
    <source>
        <strain evidence="4">DSM 14884 / JCM 11576 / T1</strain>
    </source>
</reference>
<dbReference type="Proteomes" id="UP000007030">
    <property type="component" value="Chromosome"/>
</dbReference>
<dbReference type="eggNOG" id="COG0673">
    <property type="taxonomic scope" value="Bacteria"/>
</dbReference>
<dbReference type="PANTHER" id="PTHR43377">
    <property type="entry name" value="BILIVERDIN REDUCTASE A"/>
    <property type="match status" value="1"/>
</dbReference>
<dbReference type="SUPFAM" id="SSF51735">
    <property type="entry name" value="NAD(P)-binding Rossmann-fold domains"/>
    <property type="match status" value="1"/>
</dbReference>
<evidence type="ECO:0000259" key="2">
    <source>
        <dbReference type="Pfam" id="PF02894"/>
    </source>
</evidence>
<organism evidence="3 4">
    <name type="scientific">Marinithermus hydrothermalis (strain DSM 14884 / JCM 11576 / T1)</name>
    <dbReference type="NCBI Taxonomy" id="869210"/>
    <lineage>
        <taxon>Bacteria</taxon>
        <taxon>Thermotogati</taxon>
        <taxon>Deinococcota</taxon>
        <taxon>Deinococci</taxon>
        <taxon>Thermales</taxon>
        <taxon>Thermaceae</taxon>
        <taxon>Marinithermus</taxon>
    </lineage>
</organism>
<accession>F2NK21</accession>
<name>F2NK21_MARHT</name>
<dbReference type="Pfam" id="PF01408">
    <property type="entry name" value="GFO_IDH_MocA"/>
    <property type="match status" value="1"/>
</dbReference>
<evidence type="ECO:0000313" key="4">
    <source>
        <dbReference type="Proteomes" id="UP000007030"/>
    </source>
</evidence>
<dbReference type="Gene3D" id="3.40.50.720">
    <property type="entry name" value="NAD(P)-binding Rossmann-like Domain"/>
    <property type="match status" value="1"/>
</dbReference>
<dbReference type="HOGENOM" id="CLU_023194_4_2_0"/>
<keyword evidence="4" id="KW-1185">Reference proteome</keyword>
<feature type="domain" description="Gfo/Idh/MocA-like oxidoreductase N-terminal" evidence="1">
    <location>
        <begin position="12"/>
        <end position="134"/>
    </location>
</feature>
<dbReference type="STRING" id="869210.Marky_1252"/>
<dbReference type="InterPro" id="IPR051450">
    <property type="entry name" value="Gfo/Idh/MocA_Oxidoreductases"/>
</dbReference>
<dbReference type="InterPro" id="IPR036291">
    <property type="entry name" value="NAD(P)-bd_dom_sf"/>
</dbReference>
<dbReference type="InterPro" id="IPR000683">
    <property type="entry name" value="Gfo/Idh/MocA-like_OxRdtase_N"/>
</dbReference>
<dbReference type="KEGG" id="mhd:Marky_1252"/>
<evidence type="ECO:0000259" key="1">
    <source>
        <dbReference type="Pfam" id="PF01408"/>
    </source>
</evidence>
<dbReference type="GO" id="GO:0000166">
    <property type="term" value="F:nucleotide binding"/>
    <property type="evidence" value="ECO:0007669"/>
    <property type="project" value="InterPro"/>
</dbReference>
<proteinExistence type="predicted"/>
<evidence type="ECO:0000313" key="3">
    <source>
        <dbReference type="EMBL" id="AEB11992.1"/>
    </source>
</evidence>
<protein>
    <submittedName>
        <fullName evidence="3">Oxidoreductase domain protein</fullName>
    </submittedName>
</protein>
<feature type="domain" description="Gfo/Idh/MocA-like oxidoreductase C-terminal" evidence="2">
    <location>
        <begin position="146"/>
        <end position="422"/>
    </location>
</feature>
<dbReference type="OrthoDB" id="9781031at2"/>